<dbReference type="Pfam" id="PF09826">
    <property type="entry name" value="Beta_propel"/>
    <property type="match status" value="1"/>
</dbReference>
<keyword evidence="2" id="KW-0472">Membrane</keyword>
<evidence type="ECO:0000313" key="3">
    <source>
        <dbReference type="EMBL" id="AQP47481.1"/>
    </source>
</evidence>
<dbReference type="PIRSF" id="PIRSF006425">
    <property type="entry name" value="UCP006425_WD40"/>
    <property type="match status" value="1"/>
</dbReference>
<evidence type="ECO:0000313" key="4">
    <source>
        <dbReference type="Proteomes" id="UP000188145"/>
    </source>
</evidence>
<feature type="transmembrane region" description="Helical" evidence="2">
    <location>
        <begin position="52"/>
        <end position="74"/>
    </location>
</feature>
<dbReference type="RefSeq" id="WP_077685812.1">
    <property type="nucleotide sequence ID" value="NZ_CP019606.1"/>
</dbReference>
<gene>
    <name evidence="3" type="ORF">BW730_08220</name>
</gene>
<keyword evidence="4" id="KW-1185">Reference proteome</keyword>
<evidence type="ECO:0000256" key="2">
    <source>
        <dbReference type="SAM" id="Phobius"/>
    </source>
</evidence>
<name>A0A1Q2CMZ0_9ACTN</name>
<dbReference type="InterPro" id="IPR014441">
    <property type="entry name" value="UCP006425_b-propeller"/>
</dbReference>
<feature type="region of interest" description="Disordered" evidence="1">
    <location>
        <begin position="121"/>
        <end position="142"/>
    </location>
</feature>
<dbReference type="STRING" id="1332264.BW730_08220"/>
<organism evidence="3 4">
    <name type="scientific">Tessaracoccus aquimaris</name>
    <dbReference type="NCBI Taxonomy" id="1332264"/>
    <lineage>
        <taxon>Bacteria</taxon>
        <taxon>Bacillati</taxon>
        <taxon>Actinomycetota</taxon>
        <taxon>Actinomycetes</taxon>
        <taxon>Propionibacteriales</taxon>
        <taxon>Propionibacteriaceae</taxon>
        <taxon>Tessaracoccus</taxon>
    </lineage>
</organism>
<evidence type="ECO:0000256" key="1">
    <source>
        <dbReference type="SAM" id="MobiDB-lite"/>
    </source>
</evidence>
<sequence>MNDKILRDMAEQFRPDPSVRADLLARIAAEPAGAPETPRPQASPSRPRRRRVAWIASAAAVAVVAGLAAMPSLIGGSQDHSDPPAAPTAEAAPGDYSHVYDAVRNVLKEHPQADMGFQFQWGTDRRPEGSAADTSAPAADGAGQYATNVQVAGIDEGDIVKSDGRTIFAASGDDVVLLAAQGADTHELARIDTSTTAGREGGTAQGPVVDLMLHGSSLVVLVTEYEPRLSALPASQESAYVPYDATQTKALIYDVSDPAAPTLRQSLGQSGAFSTSRLSGDLLYLVTQHAVTDPHAIDPAVPGTFVPSTTDDGTSTPLPADDLVLMPRPDGPRYSVVSSIDLATNERVDTLSVLGGSQTTYMSEESLYLASVEYAGDADGDQARDETGMRSVTEKTKLARITLDDGRLTAAAEGTVPGVLLNQFAMDDYEGRLRLAVTLNGVSTSGQWESTPSLLVLDGNLEVISSIPKLATNETVQSVRFVGPVAYVVSFRQVDPLFAIDLSDPAAPKVMGELKIPGFSTYLHPWADSQLLGLGMDATDDGMVTGLKLSMFDTSDPFALKEQAVLKVPYADSEALRNHKAVLVDSERGLIGFPALNYSGGGSTADYVVYRFEGGAFKLAGKLPVEASEQQWVSSVRGLTIGDNLYVVTERGVDVYGADSLEKVASEELG</sequence>
<dbReference type="EMBL" id="CP019606">
    <property type="protein sequence ID" value="AQP47481.1"/>
    <property type="molecule type" value="Genomic_DNA"/>
</dbReference>
<accession>A0A1Q2CMZ0</accession>
<protein>
    <recommendedName>
        <fullName evidence="5">Beta propeller domain-containing protein</fullName>
    </recommendedName>
</protein>
<dbReference type="AlphaFoldDB" id="A0A1Q2CMZ0"/>
<dbReference type="InterPro" id="IPR019198">
    <property type="entry name" value="Beta_propeller_containing"/>
</dbReference>
<feature type="region of interest" description="Disordered" evidence="1">
    <location>
        <begin position="27"/>
        <end position="49"/>
    </location>
</feature>
<dbReference type="Proteomes" id="UP000188145">
    <property type="component" value="Chromosome"/>
</dbReference>
<feature type="compositionally biased region" description="Low complexity" evidence="1">
    <location>
        <begin position="129"/>
        <end position="142"/>
    </location>
</feature>
<keyword evidence="2" id="KW-0812">Transmembrane</keyword>
<evidence type="ECO:0008006" key="5">
    <source>
        <dbReference type="Google" id="ProtNLM"/>
    </source>
</evidence>
<keyword evidence="2" id="KW-1133">Transmembrane helix</keyword>
<reference evidence="4" key="1">
    <citation type="submission" date="2017-02" db="EMBL/GenBank/DDBJ databases">
        <title>Tessaracoccus aquaemaris sp. nov., isolated from the intestine of a Korean rockfish, Sebastes schlegelii, in a marine aquaculture pond.</title>
        <authorList>
            <person name="Tak E.J."/>
            <person name="Bae J.-W."/>
        </authorList>
    </citation>
    <scope>NUCLEOTIDE SEQUENCE [LARGE SCALE GENOMIC DNA]</scope>
    <source>
        <strain evidence="4">NSG39</strain>
    </source>
</reference>
<dbReference type="KEGG" id="tes:BW730_08220"/>
<proteinExistence type="predicted"/>
<dbReference type="OrthoDB" id="9778998at2"/>